<organism evidence="1 2">
    <name type="scientific">Caerostris extrusa</name>
    <name type="common">Bark spider</name>
    <name type="synonym">Caerostris bankana</name>
    <dbReference type="NCBI Taxonomy" id="172846"/>
    <lineage>
        <taxon>Eukaryota</taxon>
        <taxon>Metazoa</taxon>
        <taxon>Ecdysozoa</taxon>
        <taxon>Arthropoda</taxon>
        <taxon>Chelicerata</taxon>
        <taxon>Arachnida</taxon>
        <taxon>Araneae</taxon>
        <taxon>Araneomorphae</taxon>
        <taxon>Entelegynae</taxon>
        <taxon>Araneoidea</taxon>
        <taxon>Araneidae</taxon>
        <taxon>Caerostris</taxon>
    </lineage>
</organism>
<accession>A0AAV4QT66</accession>
<protein>
    <submittedName>
        <fullName evidence="1">Uncharacterized protein</fullName>
    </submittedName>
</protein>
<sequence length="88" mass="10469">MDASETIYFHKICDKSRRRCFLESENGRQIFWATDVEMDFLMHFGALLNRLMLLRFVKCGGRLICGRIWKVGKCQRAFGTEVEHFQYL</sequence>
<reference evidence="1 2" key="1">
    <citation type="submission" date="2021-06" db="EMBL/GenBank/DDBJ databases">
        <title>Caerostris extrusa draft genome.</title>
        <authorList>
            <person name="Kono N."/>
            <person name="Arakawa K."/>
        </authorList>
    </citation>
    <scope>NUCLEOTIDE SEQUENCE [LARGE SCALE GENOMIC DNA]</scope>
</reference>
<comment type="caution">
    <text evidence="1">The sequence shown here is derived from an EMBL/GenBank/DDBJ whole genome shotgun (WGS) entry which is preliminary data.</text>
</comment>
<proteinExistence type="predicted"/>
<evidence type="ECO:0000313" key="1">
    <source>
        <dbReference type="EMBL" id="GIY12029.1"/>
    </source>
</evidence>
<dbReference type="AlphaFoldDB" id="A0AAV4QT66"/>
<dbReference type="EMBL" id="BPLR01006730">
    <property type="protein sequence ID" value="GIY12029.1"/>
    <property type="molecule type" value="Genomic_DNA"/>
</dbReference>
<dbReference type="Proteomes" id="UP001054945">
    <property type="component" value="Unassembled WGS sequence"/>
</dbReference>
<name>A0AAV4QT66_CAEEX</name>
<evidence type="ECO:0000313" key="2">
    <source>
        <dbReference type="Proteomes" id="UP001054945"/>
    </source>
</evidence>
<keyword evidence="2" id="KW-1185">Reference proteome</keyword>
<gene>
    <name evidence="1" type="ORF">CEXT_353761</name>
</gene>